<dbReference type="PROSITE" id="PS50943">
    <property type="entry name" value="HTH_CROC1"/>
    <property type="match status" value="1"/>
</dbReference>
<dbReference type="AlphaFoldDB" id="A0A4R4ZUT2"/>
<protein>
    <submittedName>
        <fullName evidence="2">XRE family transcriptional regulator</fullName>
    </submittedName>
</protein>
<dbReference type="SUPFAM" id="SSF47413">
    <property type="entry name" value="lambda repressor-like DNA-binding domains"/>
    <property type="match status" value="1"/>
</dbReference>
<dbReference type="SMART" id="SM00530">
    <property type="entry name" value="HTH_XRE"/>
    <property type="match status" value="1"/>
</dbReference>
<dbReference type="GO" id="GO:0003677">
    <property type="term" value="F:DNA binding"/>
    <property type="evidence" value="ECO:0007669"/>
    <property type="project" value="InterPro"/>
</dbReference>
<comment type="caution">
    <text evidence="2">The sequence shown here is derived from an EMBL/GenBank/DDBJ whole genome shotgun (WGS) entry which is preliminary data.</text>
</comment>
<evidence type="ECO:0000313" key="3">
    <source>
        <dbReference type="Proteomes" id="UP000295124"/>
    </source>
</evidence>
<gene>
    <name evidence="2" type="ORF">E1263_04470</name>
</gene>
<dbReference type="CDD" id="cd00093">
    <property type="entry name" value="HTH_XRE"/>
    <property type="match status" value="1"/>
</dbReference>
<evidence type="ECO:0000259" key="1">
    <source>
        <dbReference type="PROSITE" id="PS50943"/>
    </source>
</evidence>
<reference evidence="2 3" key="1">
    <citation type="submission" date="2019-03" db="EMBL/GenBank/DDBJ databases">
        <title>Draft genome sequences of novel Actinobacteria.</title>
        <authorList>
            <person name="Sahin N."/>
            <person name="Ay H."/>
            <person name="Saygin H."/>
        </authorList>
    </citation>
    <scope>NUCLEOTIDE SEQUENCE [LARGE SCALE GENOMIC DNA]</scope>
    <source>
        <strain evidence="2 3">JCM 13523</strain>
    </source>
</reference>
<dbReference type="Pfam" id="PF19054">
    <property type="entry name" value="DUF5753"/>
    <property type="match status" value="1"/>
</dbReference>
<dbReference type="Proteomes" id="UP000295124">
    <property type="component" value="Unassembled WGS sequence"/>
</dbReference>
<dbReference type="InterPro" id="IPR010982">
    <property type="entry name" value="Lambda_DNA-bd_dom_sf"/>
</dbReference>
<keyword evidence="3" id="KW-1185">Reference proteome</keyword>
<accession>A0A4R4ZUT2</accession>
<organism evidence="2 3">
    <name type="scientific">Kribbella antibiotica</name>
    <dbReference type="NCBI Taxonomy" id="190195"/>
    <lineage>
        <taxon>Bacteria</taxon>
        <taxon>Bacillati</taxon>
        <taxon>Actinomycetota</taxon>
        <taxon>Actinomycetes</taxon>
        <taxon>Propionibacteriales</taxon>
        <taxon>Kribbellaceae</taxon>
        <taxon>Kribbella</taxon>
    </lineage>
</organism>
<dbReference type="InterPro" id="IPR001387">
    <property type="entry name" value="Cro/C1-type_HTH"/>
</dbReference>
<sequence>MSRSLRDSLVTCGAASRIPPAGNIPAALRQDASDAKVAFGLKLRDLRRDAGLSGREFAQATGLHNTKISRIEHGRQNPSEDDIRAWCIACGVARRIDELVAIHREVEQMWVEHRRELRKGQRHIQARGEALYARTGLLRVYEAIVVPGILQTADYVRAILTINASVHGLPLGEVDSAVDARLARQHLLTMGNGRNNYSFVIEAGVLGYWFGGLEVMREQLDFLVAATRLPNVALGIIPPGPRTMWGGECFYIFDDLMVRSEMWTGAFRATQPEEVEFFSQVFGRLRDQAVYGDEARDLITAAKQQLQTAENF</sequence>
<evidence type="ECO:0000313" key="2">
    <source>
        <dbReference type="EMBL" id="TDD62136.1"/>
    </source>
</evidence>
<dbReference type="Gene3D" id="1.10.260.40">
    <property type="entry name" value="lambda repressor-like DNA-binding domains"/>
    <property type="match status" value="1"/>
</dbReference>
<dbReference type="Pfam" id="PF13560">
    <property type="entry name" value="HTH_31"/>
    <property type="match status" value="1"/>
</dbReference>
<name>A0A4R4ZUT2_9ACTN</name>
<dbReference type="EMBL" id="SMKX01000008">
    <property type="protein sequence ID" value="TDD62136.1"/>
    <property type="molecule type" value="Genomic_DNA"/>
</dbReference>
<proteinExistence type="predicted"/>
<feature type="domain" description="HTH cro/C1-type" evidence="1">
    <location>
        <begin position="43"/>
        <end position="99"/>
    </location>
</feature>
<dbReference type="OrthoDB" id="4966777at2"/>
<dbReference type="InterPro" id="IPR043917">
    <property type="entry name" value="DUF5753"/>
</dbReference>